<organism evidence="2 3">
    <name type="scientific">Pisum sativum</name>
    <name type="common">Garden pea</name>
    <name type="synonym">Lathyrus oleraceus</name>
    <dbReference type="NCBI Taxonomy" id="3888"/>
    <lineage>
        <taxon>Eukaryota</taxon>
        <taxon>Viridiplantae</taxon>
        <taxon>Streptophyta</taxon>
        <taxon>Embryophyta</taxon>
        <taxon>Tracheophyta</taxon>
        <taxon>Spermatophyta</taxon>
        <taxon>Magnoliopsida</taxon>
        <taxon>eudicotyledons</taxon>
        <taxon>Gunneridae</taxon>
        <taxon>Pentapetalae</taxon>
        <taxon>rosids</taxon>
        <taxon>fabids</taxon>
        <taxon>Fabales</taxon>
        <taxon>Fabaceae</taxon>
        <taxon>Papilionoideae</taxon>
        <taxon>50 kb inversion clade</taxon>
        <taxon>NPAAA clade</taxon>
        <taxon>Hologalegina</taxon>
        <taxon>IRL clade</taxon>
        <taxon>Fabeae</taxon>
        <taxon>Lathyrus</taxon>
    </lineage>
</organism>
<protein>
    <submittedName>
        <fullName evidence="2">Uncharacterized protein</fullName>
    </submittedName>
</protein>
<evidence type="ECO:0000313" key="3">
    <source>
        <dbReference type="Proteomes" id="UP001058974"/>
    </source>
</evidence>
<dbReference type="Proteomes" id="UP001058974">
    <property type="component" value="Chromosome 3"/>
</dbReference>
<name>A0A9D4Y3E8_PEA</name>
<evidence type="ECO:0000256" key="1">
    <source>
        <dbReference type="SAM" id="MobiDB-lite"/>
    </source>
</evidence>
<comment type="caution">
    <text evidence="2">The sequence shown here is derived from an EMBL/GenBank/DDBJ whole genome shotgun (WGS) entry which is preliminary data.</text>
</comment>
<dbReference type="Gramene" id="Psat03G0589100-T1">
    <property type="protein sequence ID" value="KAI5431924.1"/>
    <property type="gene ID" value="KIW84_035891"/>
</dbReference>
<feature type="region of interest" description="Disordered" evidence="1">
    <location>
        <begin position="130"/>
        <end position="151"/>
    </location>
</feature>
<accession>A0A9D4Y3E8</accession>
<gene>
    <name evidence="2" type="ORF">KIW84_035891</name>
</gene>
<dbReference type="AlphaFoldDB" id="A0A9D4Y3E8"/>
<feature type="compositionally biased region" description="Basic residues" evidence="1">
    <location>
        <begin position="130"/>
        <end position="144"/>
    </location>
</feature>
<proteinExistence type="predicted"/>
<dbReference type="EMBL" id="JAMSHJ010000003">
    <property type="protein sequence ID" value="KAI5431924.1"/>
    <property type="molecule type" value="Genomic_DNA"/>
</dbReference>
<sequence>MLFYTGGVPTTVYEQNIKKLGVFKDDRADEVACYAVGNNIKGHLYVEHNVKDINIKVVEPHNIDPDEWTDVESEVEESDNDAMKVRLYDSEDERTIALGDGFEVIEVDMPKEGTTIFEINGNSYRFKMRASKSPIKKSTPKKKKLELVAPP</sequence>
<evidence type="ECO:0000313" key="2">
    <source>
        <dbReference type="EMBL" id="KAI5431924.1"/>
    </source>
</evidence>
<keyword evidence="3" id="KW-1185">Reference proteome</keyword>
<reference evidence="2 3" key="1">
    <citation type="journal article" date="2022" name="Nat. Genet.">
        <title>Improved pea reference genome and pan-genome highlight genomic features and evolutionary characteristics.</title>
        <authorList>
            <person name="Yang T."/>
            <person name="Liu R."/>
            <person name="Luo Y."/>
            <person name="Hu S."/>
            <person name="Wang D."/>
            <person name="Wang C."/>
            <person name="Pandey M.K."/>
            <person name="Ge S."/>
            <person name="Xu Q."/>
            <person name="Li N."/>
            <person name="Li G."/>
            <person name="Huang Y."/>
            <person name="Saxena R.K."/>
            <person name="Ji Y."/>
            <person name="Li M."/>
            <person name="Yan X."/>
            <person name="He Y."/>
            <person name="Liu Y."/>
            <person name="Wang X."/>
            <person name="Xiang C."/>
            <person name="Varshney R.K."/>
            <person name="Ding H."/>
            <person name="Gao S."/>
            <person name="Zong X."/>
        </authorList>
    </citation>
    <scope>NUCLEOTIDE SEQUENCE [LARGE SCALE GENOMIC DNA]</scope>
    <source>
        <strain evidence="2 3">cv. Zhongwan 6</strain>
    </source>
</reference>